<name>A0ABV0FBQ9_9NEIS</name>
<accession>A0ABV0FBQ9</accession>
<keyword evidence="1" id="KW-0812">Transmembrane</keyword>
<dbReference type="EMBL" id="JBDOJC010000001">
    <property type="protein sequence ID" value="MEO2217515.1"/>
    <property type="molecule type" value="Genomic_DNA"/>
</dbReference>
<feature type="transmembrane region" description="Helical" evidence="1">
    <location>
        <begin position="87"/>
        <end position="103"/>
    </location>
</feature>
<keyword evidence="1" id="KW-0472">Membrane</keyword>
<sequence>MGKVILLFNLFVFFKIMQRVVELNDYVIRNTTMPKPAWFLLGGAVHDRVGTRSRAIYRSLAWFFGILIVLLAGFGPVGIHDVNPKEAINGSVGLFVFLVWRVMRYVKNVKRILGC</sequence>
<keyword evidence="3" id="KW-1185">Reference proteome</keyword>
<protein>
    <submittedName>
        <fullName evidence="2">Uncharacterized protein</fullName>
    </submittedName>
</protein>
<comment type="caution">
    <text evidence="2">The sequence shown here is derived from an EMBL/GenBank/DDBJ whole genome shotgun (WGS) entry which is preliminary data.</text>
</comment>
<evidence type="ECO:0000313" key="3">
    <source>
        <dbReference type="Proteomes" id="UP001455709"/>
    </source>
</evidence>
<proteinExistence type="predicted"/>
<evidence type="ECO:0000256" key="1">
    <source>
        <dbReference type="SAM" id="Phobius"/>
    </source>
</evidence>
<gene>
    <name evidence="2" type="ORF">ABGV49_10655</name>
</gene>
<reference evidence="2 3" key="1">
    <citation type="submission" date="2024-05" db="EMBL/GenBank/DDBJ databases">
        <authorList>
            <person name="De Oliveira J.P."/>
            <person name="Noriler S.A."/>
            <person name="De Oliveira A.G."/>
            <person name="Sipoli D.S."/>
        </authorList>
    </citation>
    <scope>NUCLEOTIDE SEQUENCE [LARGE SCALE GENOMIC DNA]</scope>
    <source>
        <strain evidence="2 3">LABIM189</strain>
    </source>
</reference>
<organism evidence="2 3">
    <name type="scientific">Chromobacterium vaccinii</name>
    <dbReference type="NCBI Taxonomy" id="1108595"/>
    <lineage>
        <taxon>Bacteria</taxon>
        <taxon>Pseudomonadati</taxon>
        <taxon>Pseudomonadota</taxon>
        <taxon>Betaproteobacteria</taxon>
        <taxon>Neisseriales</taxon>
        <taxon>Chromobacteriaceae</taxon>
        <taxon>Chromobacterium</taxon>
    </lineage>
</organism>
<dbReference type="Proteomes" id="UP001455709">
    <property type="component" value="Unassembled WGS sequence"/>
</dbReference>
<keyword evidence="1" id="KW-1133">Transmembrane helix</keyword>
<feature type="transmembrane region" description="Helical" evidence="1">
    <location>
        <begin position="55"/>
        <end position="75"/>
    </location>
</feature>
<evidence type="ECO:0000313" key="2">
    <source>
        <dbReference type="EMBL" id="MEO2217515.1"/>
    </source>
</evidence>
<dbReference type="RefSeq" id="WP_347370674.1">
    <property type="nucleotide sequence ID" value="NZ_JBDOJC010000001.1"/>
</dbReference>